<dbReference type="EMBL" id="QPJY01000001">
    <property type="protein sequence ID" value="RCX33035.1"/>
    <property type="molecule type" value="Genomic_DNA"/>
</dbReference>
<keyword evidence="2" id="KW-1185">Reference proteome</keyword>
<protein>
    <submittedName>
        <fullName evidence="1">Uncharacterized protein DUF1840</fullName>
    </submittedName>
</protein>
<accession>A0A369CIX3</accession>
<evidence type="ECO:0000313" key="2">
    <source>
        <dbReference type="Proteomes" id="UP000252707"/>
    </source>
</evidence>
<dbReference type="AlphaFoldDB" id="A0A369CIX3"/>
<name>A0A369CIX3_9GAMM</name>
<reference evidence="1 2" key="1">
    <citation type="submission" date="2018-07" db="EMBL/GenBank/DDBJ databases">
        <title>Genomic Encyclopedia of Type Strains, Phase IV (KMG-IV): sequencing the most valuable type-strain genomes for metagenomic binning, comparative biology and taxonomic classification.</title>
        <authorList>
            <person name="Goeker M."/>
        </authorList>
    </citation>
    <scope>NUCLEOTIDE SEQUENCE [LARGE SCALE GENOMIC DNA]</scope>
    <source>
        <strain evidence="1 2">DSM 26407</strain>
    </source>
</reference>
<dbReference type="Pfam" id="PF08895">
    <property type="entry name" value="DUF1840"/>
    <property type="match status" value="1"/>
</dbReference>
<comment type="caution">
    <text evidence="1">The sequence shown here is derived from an EMBL/GenBank/DDBJ whole genome shotgun (WGS) entry which is preliminary data.</text>
</comment>
<gene>
    <name evidence="1" type="ORF">DFQ59_101334</name>
</gene>
<evidence type="ECO:0000313" key="1">
    <source>
        <dbReference type="EMBL" id="RCX33035.1"/>
    </source>
</evidence>
<sequence>MLITFQSRAYPNITMFGNVALQLIRLMGHSGSVPGAILAEDVPEALLRLRTAIAAGGAAPAMPGRDRDQAPDDEVVSLAHRALPLIELLEASAKAECNVMWDKN</sequence>
<proteinExistence type="predicted"/>
<dbReference type="Proteomes" id="UP000252707">
    <property type="component" value="Unassembled WGS sequence"/>
</dbReference>
<organism evidence="1 2">
    <name type="scientific">Thioalbus denitrificans</name>
    <dbReference type="NCBI Taxonomy" id="547122"/>
    <lineage>
        <taxon>Bacteria</taxon>
        <taxon>Pseudomonadati</taxon>
        <taxon>Pseudomonadota</taxon>
        <taxon>Gammaproteobacteria</taxon>
        <taxon>Chromatiales</taxon>
        <taxon>Ectothiorhodospiraceae</taxon>
        <taxon>Thioalbus</taxon>
    </lineage>
</organism>
<dbReference type="InterPro" id="IPR014991">
    <property type="entry name" value="DUF1840"/>
</dbReference>
<dbReference type="RefSeq" id="WP_114277918.1">
    <property type="nucleotide sequence ID" value="NZ_QPJY01000001.1"/>
</dbReference>
<dbReference type="OrthoDB" id="5625523at2"/>